<comment type="similarity">
    <text evidence="10">Belongs to the peroxiredoxin family. BCP/PrxQ subfamily.</text>
</comment>
<dbReference type="AlphaFoldDB" id="A0A3S0REL3"/>
<dbReference type="Pfam" id="PF00578">
    <property type="entry name" value="AhpC-TSA"/>
    <property type="match status" value="1"/>
</dbReference>
<evidence type="ECO:0000256" key="9">
    <source>
        <dbReference type="ARBA" id="ARBA00032824"/>
    </source>
</evidence>
<dbReference type="InterPro" id="IPR036249">
    <property type="entry name" value="Thioredoxin-like_sf"/>
</dbReference>
<name>A0A3S0REL3_9GAMM</name>
<feature type="chain" id="PRO_5018550011" description="thioredoxin-dependent peroxiredoxin" evidence="14">
    <location>
        <begin position="24"/>
        <end position="182"/>
    </location>
</feature>
<evidence type="ECO:0000256" key="5">
    <source>
        <dbReference type="ARBA" id="ARBA00022862"/>
    </source>
</evidence>
<dbReference type="PANTHER" id="PTHR42801:SF4">
    <property type="entry name" value="AHPC_TSA FAMILY PROTEIN"/>
    <property type="match status" value="1"/>
</dbReference>
<keyword evidence="17" id="KW-1185">Reference proteome</keyword>
<evidence type="ECO:0000313" key="16">
    <source>
        <dbReference type="EMBL" id="RUL64335.1"/>
    </source>
</evidence>
<evidence type="ECO:0000256" key="1">
    <source>
        <dbReference type="ARBA" id="ARBA00003330"/>
    </source>
</evidence>
<comment type="subunit">
    <text evidence="2">Monomer.</text>
</comment>
<comment type="caution">
    <text evidence="16">The sequence shown here is derived from an EMBL/GenBank/DDBJ whole genome shotgun (WGS) entry which is preliminary data.</text>
</comment>
<evidence type="ECO:0000256" key="11">
    <source>
        <dbReference type="ARBA" id="ARBA00042639"/>
    </source>
</evidence>
<keyword evidence="4" id="KW-0575">Peroxidase</keyword>
<protein>
    <recommendedName>
        <fullName evidence="3">thioredoxin-dependent peroxiredoxin</fullName>
        <ecNumber evidence="3">1.11.1.24</ecNumber>
    </recommendedName>
    <alternativeName>
        <fullName evidence="9">Thioredoxin peroxidase</fullName>
    </alternativeName>
    <alternativeName>
        <fullName evidence="11">Thioredoxin-dependent peroxiredoxin Bcp</fullName>
    </alternativeName>
</protein>
<reference evidence="16 17" key="1">
    <citation type="submission" date="2018-12" db="EMBL/GenBank/DDBJ databases">
        <title>Dyella dinghuensis sp. nov. DHOA06 and Dyella choica sp. nov. 4M-K27, isolated from forest soil.</title>
        <authorList>
            <person name="Qiu L.-H."/>
            <person name="Gao Z.-H."/>
        </authorList>
    </citation>
    <scope>NUCLEOTIDE SEQUENCE [LARGE SCALE GENOMIC DNA]</scope>
    <source>
        <strain evidence="16 17">DHOA06</strain>
    </source>
</reference>
<proteinExistence type="inferred from homology"/>
<accession>A0A3S0REL3</accession>
<dbReference type="FunFam" id="3.40.30.10:FF:000007">
    <property type="entry name" value="Thioredoxin-dependent thiol peroxidase"/>
    <property type="match status" value="1"/>
</dbReference>
<dbReference type="GO" id="GO:0005737">
    <property type="term" value="C:cytoplasm"/>
    <property type="evidence" value="ECO:0007669"/>
    <property type="project" value="TreeGrafter"/>
</dbReference>
<dbReference type="PROSITE" id="PS51352">
    <property type="entry name" value="THIOREDOXIN_2"/>
    <property type="match status" value="1"/>
</dbReference>
<gene>
    <name evidence="16" type="ORF">EKH79_09875</name>
</gene>
<comment type="function">
    <text evidence="1">Thiol-specific peroxidase that catalyzes the reduction of hydrogen peroxide and organic hydroperoxides to water and alcohols, respectively. Plays a role in cell protection against oxidative stress by detoxifying peroxides and as sensor of hydrogen peroxide-mediated signaling events.</text>
</comment>
<dbReference type="InterPro" id="IPR024706">
    <property type="entry name" value="Peroxiredoxin_AhpC-typ"/>
</dbReference>
<evidence type="ECO:0000256" key="8">
    <source>
        <dbReference type="ARBA" id="ARBA00023284"/>
    </source>
</evidence>
<evidence type="ECO:0000256" key="7">
    <source>
        <dbReference type="ARBA" id="ARBA00023157"/>
    </source>
</evidence>
<comment type="catalytic activity">
    <reaction evidence="12">
        <text>a hydroperoxide + [thioredoxin]-dithiol = an alcohol + [thioredoxin]-disulfide + H2O</text>
        <dbReference type="Rhea" id="RHEA:62620"/>
        <dbReference type="Rhea" id="RHEA-COMP:10698"/>
        <dbReference type="Rhea" id="RHEA-COMP:10700"/>
        <dbReference type="ChEBI" id="CHEBI:15377"/>
        <dbReference type="ChEBI" id="CHEBI:29950"/>
        <dbReference type="ChEBI" id="CHEBI:30879"/>
        <dbReference type="ChEBI" id="CHEBI:35924"/>
        <dbReference type="ChEBI" id="CHEBI:50058"/>
        <dbReference type="EC" id="1.11.1.24"/>
    </reaction>
</comment>
<evidence type="ECO:0000256" key="10">
    <source>
        <dbReference type="ARBA" id="ARBA00038489"/>
    </source>
</evidence>
<keyword evidence="14" id="KW-0732">Signal</keyword>
<feature type="domain" description="Thioredoxin" evidence="15">
    <location>
        <begin position="30"/>
        <end position="179"/>
    </location>
</feature>
<dbReference type="OrthoDB" id="9812811at2"/>
<dbReference type="InterPro" id="IPR013766">
    <property type="entry name" value="Thioredoxin_domain"/>
</dbReference>
<sequence>MRRFSIVPALICLLGFLAMPVSAAVKLGDPQVGQVAPAFHLQDQNGHWHSPADYKGQWLVLYFYPKDFTPGCTTEVCTFRDNVAKLRQQGAVVVGVSLDDVKSHEEFAAKYHVPFPLLSDANRQVATSYGVLTSAVGIHFAKRTTFLIDPNGKIVKIYRDVDPEKNSADVLTDIAAMKKATH</sequence>
<evidence type="ECO:0000256" key="3">
    <source>
        <dbReference type="ARBA" id="ARBA00013017"/>
    </source>
</evidence>
<dbReference type="EMBL" id="RYZR01000005">
    <property type="protein sequence ID" value="RUL64335.1"/>
    <property type="molecule type" value="Genomic_DNA"/>
</dbReference>
<dbReference type="GO" id="GO:0045454">
    <property type="term" value="P:cell redox homeostasis"/>
    <property type="evidence" value="ECO:0007669"/>
    <property type="project" value="TreeGrafter"/>
</dbReference>
<feature type="active site" description="Cysteine sulfenic acid (-SOH) intermediate; for peroxidase activity" evidence="13">
    <location>
        <position position="72"/>
    </location>
</feature>
<dbReference type="CDD" id="cd03017">
    <property type="entry name" value="PRX_BCP"/>
    <property type="match status" value="1"/>
</dbReference>
<evidence type="ECO:0000256" key="13">
    <source>
        <dbReference type="PIRSR" id="PIRSR000239-1"/>
    </source>
</evidence>
<dbReference type="InterPro" id="IPR000866">
    <property type="entry name" value="AhpC/TSA"/>
</dbReference>
<dbReference type="EC" id="1.11.1.24" evidence="3"/>
<feature type="signal peptide" evidence="14">
    <location>
        <begin position="1"/>
        <end position="23"/>
    </location>
</feature>
<evidence type="ECO:0000256" key="12">
    <source>
        <dbReference type="ARBA" id="ARBA00049091"/>
    </source>
</evidence>
<evidence type="ECO:0000313" key="17">
    <source>
        <dbReference type="Proteomes" id="UP000267077"/>
    </source>
</evidence>
<dbReference type="RefSeq" id="WP_126673615.1">
    <property type="nucleotide sequence ID" value="NZ_RYZR01000005.1"/>
</dbReference>
<evidence type="ECO:0000256" key="14">
    <source>
        <dbReference type="SAM" id="SignalP"/>
    </source>
</evidence>
<dbReference type="GO" id="GO:0008379">
    <property type="term" value="F:thioredoxin peroxidase activity"/>
    <property type="evidence" value="ECO:0007669"/>
    <property type="project" value="TreeGrafter"/>
</dbReference>
<keyword evidence="5" id="KW-0049">Antioxidant</keyword>
<evidence type="ECO:0000256" key="4">
    <source>
        <dbReference type="ARBA" id="ARBA00022559"/>
    </source>
</evidence>
<dbReference type="InterPro" id="IPR050924">
    <property type="entry name" value="Peroxiredoxin_BCP/PrxQ"/>
</dbReference>
<evidence type="ECO:0000256" key="6">
    <source>
        <dbReference type="ARBA" id="ARBA00023002"/>
    </source>
</evidence>
<evidence type="ECO:0000259" key="15">
    <source>
        <dbReference type="PROSITE" id="PS51352"/>
    </source>
</evidence>
<keyword evidence="8" id="KW-0676">Redox-active center</keyword>
<dbReference type="Gene3D" id="3.40.30.10">
    <property type="entry name" value="Glutaredoxin"/>
    <property type="match status" value="1"/>
</dbReference>
<dbReference type="Proteomes" id="UP000267077">
    <property type="component" value="Unassembled WGS sequence"/>
</dbReference>
<dbReference type="PIRSF" id="PIRSF000239">
    <property type="entry name" value="AHPC"/>
    <property type="match status" value="1"/>
</dbReference>
<dbReference type="GO" id="GO:0034599">
    <property type="term" value="P:cellular response to oxidative stress"/>
    <property type="evidence" value="ECO:0007669"/>
    <property type="project" value="TreeGrafter"/>
</dbReference>
<evidence type="ECO:0000256" key="2">
    <source>
        <dbReference type="ARBA" id="ARBA00011245"/>
    </source>
</evidence>
<organism evidence="16 17">
    <name type="scientific">Dyella dinghuensis</name>
    <dbReference type="NCBI Taxonomy" id="1920169"/>
    <lineage>
        <taxon>Bacteria</taxon>
        <taxon>Pseudomonadati</taxon>
        <taxon>Pseudomonadota</taxon>
        <taxon>Gammaproteobacteria</taxon>
        <taxon>Lysobacterales</taxon>
        <taxon>Rhodanobacteraceae</taxon>
        <taxon>Dyella</taxon>
    </lineage>
</organism>
<keyword evidence="7" id="KW-1015">Disulfide bond</keyword>
<dbReference type="PANTHER" id="PTHR42801">
    <property type="entry name" value="THIOREDOXIN-DEPENDENT PEROXIDE REDUCTASE"/>
    <property type="match status" value="1"/>
</dbReference>
<keyword evidence="6" id="KW-0560">Oxidoreductase</keyword>
<dbReference type="SUPFAM" id="SSF52833">
    <property type="entry name" value="Thioredoxin-like"/>
    <property type="match status" value="1"/>
</dbReference>